<dbReference type="Pfam" id="PF19883">
    <property type="entry name" value="DUF6356"/>
    <property type="match status" value="1"/>
</dbReference>
<dbReference type="OrthoDB" id="7652114at2"/>
<comment type="caution">
    <text evidence="1">The sequence shown here is derived from an EMBL/GenBank/DDBJ whole genome shotgun (WGS) entry which is preliminary data.</text>
</comment>
<dbReference type="Proteomes" id="UP000319897">
    <property type="component" value="Unassembled WGS sequence"/>
</dbReference>
<gene>
    <name evidence="1" type="ORF">FJQ54_11260</name>
</gene>
<evidence type="ECO:0000313" key="2">
    <source>
        <dbReference type="Proteomes" id="UP000319897"/>
    </source>
</evidence>
<dbReference type="RefSeq" id="WP_140928500.1">
    <property type="nucleotide sequence ID" value="NZ_VFSU01000026.1"/>
</dbReference>
<dbReference type="AlphaFoldDB" id="A0A501XJX0"/>
<proteinExistence type="predicted"/>
<evidence type="ECO:0008006" key="3">
    <source>
        <dbReference type="Google" id="ProtNLM"/>
    </source>
</evidence>
<name>A0A501XJX0_9SPHN</name>
<keyword evidence="2" id="KW-1185">Reference proteome</keyword>
<accession>A0A501XJX0</accession>
<dbReference type="EMBL" id="VFSU01000026">
    <property type="protein sequence ID" value="TPE60564.1"/>
    <property type="molecule type" value="Genomic_DNA"/>
</dbReference>
<dbReference type="InterPro" id="IPR045936">
    <property type="entry name" value="DUF6356"/>
</dbReference>
<reference evidence="1 2" key="1">
    <citation type="submission" date="2019-06" db="EMBL/GenBank/DDBJ databases">
        <authorList>
            <person name="Lee I."/>
            <person name="Jang G.I."/>
            <person name="Hwang C.Y."/>
        </authorList>
    </citation>
    <scope>NUCLEOTIDE SEQUENCE [LARGE SCALE GENOMIC DNA]</scope>
    <source>
        <strain evidence="1 2">PAMC 28131</strain>
    </source>
</reference>
<protein>
    <recommendedName>
        <fullName evidence="3">Capsule biosynthesis protein</fullName>
    </recommendedName>
</protein>
<evidence type="ECO:0000313" key="1">
    <source>
        <dbReference type="EMBL" id="TPE60564.1"/>
    </source>
</evidence>
<sequence>MFRRLFIDHPSSVNESYFEHMAMAGSFGWALLKASGACFLHALIPGLCERTGSGIITRLHSRMVTNRVQTPAAEGEAFIWMAANI</sequence>
<organism evidence="1 2">
    <name type="scientific">Sandaracinobacter neustonicus</name>
    <dbReference type="NCBI Taxonomy" id="1715348"/>
    <lineage>
        <taxon>Bacteria</taxon>
        <taxon>Pseudomonadati</taxon>
        <taxon>Pseudomonadota</taxon>
        <taxon>Alphaproteobacteria</taxon>
        <taxon>Sphingomonadales</taxon>
        <taxon>Sphingosinicellaceae</taxon>
        <taxon>Sandaracinobacter</taxon>
    </lineage>
</organism>